<keyword evidence="1" id="KW-0175">Coiled coil</keyword>
<reference evidence="2 3" key="1">
    <citation type="journal article" date="2015" name="Genome Biol. Evol.">
        <title>Comparative Genomics of a Bacterivorous Green Alga Reveals Evolutionary Causalities and Consequences of Phago-Mixotrophic Mode of Nutrition.</title>
        <authorList>
            <person name="Burns J.A."/>
            <person name="Paasch A."/>
            <person name="Narechania A."/>
            <person name="Kim E."/>
        </authorList>
    </citation>
    <scope>NUCLEOTIDE SEQUENCE [LARGE SCALE GENOMIC DNA]</scope>
    <source>
        <strain evidence="2 3">PLY_AMNH</strain>
    </source>
</reference>
<comment type="caution">
    <text evidence="2">The sequence shown here is derived from an EMBL/GenBank/DDBJ whole genome shotgun (WGS) entry which is preliminary data.</text>
</comment>
<gene>
    <name evidence="2" type="ORF">CYMTET_40117</name>
</gene>
<evidence type="ECO:0000313" key="2">
    <source>
        <dbReference type="EMBL" id="KAK3250487.1"/>
    </source>
</evidence>
<name>A0AAE0C8R6_9CHLO</name>
<dbReference type="EMBL" id="LGRX02026674">
    <property type="protein sequence ID" value="KAK3250487.1"/>
    <property type="molecule type" value="Genomic_DNA"/>
</dbReference>
<dbReference type="Proteomes" id="UP001190700">
    <property type="component" value="Unassembled WGS sequence"/>
</dbReference>
<organism evidence="2 3">
    <name type="scientific">Cymbomonas tetramitiformis</name>
    <dbReference type="NCBI Taxonomy" id="36881"/>
    <lineage>
        <taxon>Eukaryota</taxon>
        <taxon>Viridiplantae</taxon>
        <taxon>Chlorophyta</taxon>
        <taxon>Pyramimonadophyceae</taxon>
        <taxon>Pyramimonadales</taxon>
        <taxon>Pyramimonadaceae</taxon>
        <taxon>Cymbomonas</taxon>
    </lineage>
</organism>
<keyword evidence="3" id="KW-1185">Reference proteome</keyword>
<accession>A0AAE0C8R6</accession>
<feature type="coiled-coil region" evidence="1">
    <location>
        <begin position="224"/>
        <end position="251"/>
    </location>
</feature>
<dbReference type="AlphaFoldDB" id="A0AAE0C8R6"/>
<evidence type="ECO:0000256" key="1">
    <source>
        <dbReference type="SAM" id="Coils"/>
    </source>
</evidence>
<sequence length="313" mass="36961">MQGYDQSFSVYPPAQYVQCVPQAVYYQPTVPYDHAAAANDPNVTLQYLQSIHAQIAGLQRDRGDETHVKRVIRADRRKRALRLVWNAFLRHRNETLRRVMQVRARSHLYRERYMVRRVCLVAWRAHVATDKLHQRRSRQLKLAVHTMRTRRAFRVWRRQQMRGWHACRTMVRIIFSYLAMRLTERESALSLRDHVHANLDDDHHRMHENYVMLQDALAHSEAVARDAYAKREQLKSRLQVAENVISVLHKDYKLHCNECGTTLYEMQTRVDGELQGALLEERAPAWDDNEHRSVVGQVTLSSWVYTVQQTNVS</sequence>
<evidence type="ECO:0000313" key="3">
    <source>
        <dbReference type="Proteomes" id="UP001190700"/>
    </source>
</evidence>
<proteinExistence type="predicted"/>
<protein>
    <submittedName>
        <fullName evidence="2">Uncharacterized protein</fullName>
    </submittedName>
</protein>